<organism evidence="17 18">
    <name type="scientific">Octopus sinensis</name>
    <name type="common">East Asian common octopus</name>
    <dbReference type="NCBI Taxonomy" id="2607531"/>
    <lineage>
        <taxon>Eukaryota</taxon>
        <taxon>Metazoa</taxon>
        <taxon>Spiralia</taxon>
        <taxon>Lophotrochozoa</taxon>
        <taxon>Mollusca</taxon>
        <taxon>Cephalopoda</taxon>
        <taxon>Coleoidea</taxon>
        <taxon>Octopodiformes</taxon>
        <taxon>Octopoda</taxon>
        <taxon>Incirrata</taxon>
        <taxon>Octopodidae</taxon>
        <taxon>Octopus</taxon>
    </lineage>
</organism>
<accession>A0A6P7T1D4</accession>
<feature type="compositionally biased region" description="Low complexity" evidence="14">
    <location>
        <begin position="549"/>
        <end position="571"/>
    </location>
</feature>
<evidence type="ECO:0000256" key="3">
    <source>
        <dbReference type="ARBA" id="ARBA00004906"/>
    </source>
</evidence>
<dbReference type="PANTHER" id="PTHR12429">
    <property type="entry name" value="NEURALIZED"/>
    <property type="match status" value="1"/>
</dbReference>
<keyword evidence="9 13" id="KW-0863">Zinc-finger</keyword>
<dbReference type="CDD" id="cd16647">
    <property type="entry name" value="mRING-HC-C3HC5_NEU1"/>
    <property type="match status" value="1"/>
</dbReference>
<proteinExistence type="predicted"/>
<feature type="region of interest" description="Disordered" evidence="14">
    <location>
        <begin position="530"/>
        <end position="571"/>
    </location>
</feature>
<evidence type="ECO:0000256" key="11">
    <source>
        <dbReference type="ARBA" id="ARBA00022833"/>
    </source>
</evidence>
<evidence type="ECO:0000256" key="2">
    <source>
        <dbReference type="ARBA" id="ARBA00004496"/>
    </source>
</evidence>
<feature type="domain" description="NHR" evidence="16">
    <location>
        <begin position="349"/>
        <end position="503"/>
    </location>
</feature>
<dbReference type="InterPro" id="IPR043136">
    <property type="entry name" value="B30.2/SPRY_sf"/>
</dbReference>
<dbReference type="PANTHER" id="PTHR12429:SF6">
    <property type="entry name" value="PROTEIN NEURALIZED"/>
    <property type="match status" value="1"/>
</dbReference>
<dbReference type="Pfam" id="PF13920">
    <property type="entry name" value="zf-C3HC4_3"/>
    <property type="match status" value="1"/>
</dbReference>
<feature type="region of interest" description="Disordered" evidence="14">
    <location>
        <begin position="583"/>
        <end position="610"/>
    </location>
</feature>
<keyword evidence="6" id="KW-0808">Transferase</keyword>
<evidence type="ECO:0000256" key="7">
    <source>
        <dbReference type="ARBA" id="ARBA00022723"/>
    </source>
</evidence>
<dbReference type="EC" id="2.3.2.27" evidence="4"/>
<evidence type="ECO:0000313" key="17">
    <source>
        <dbReference type="Proteomes" id="UP000515154"/>
    </source>
</evidence>
<evidence type="ECO:0000259" key="15">
    <source>
        <dbReference type="PROSITE" id="PS50089"/>
    </source>
</evidence>
<comment type="pathway">
    <text evidence="3">Protein modification; protein ubiquitination.</text>
</comment>
<dbReference type="GO" id="GO:0007219">
    <property type="term" value="P:Notch signaling pathway"/>
    <property type="evidence" value="ECO:0007669"/>
    <property type="project" value="UniProtKB-KW"/>
</dbReference>
<dbReference type="PROSITE" id="PS51065">
    <property type="entry name" value="NHR"/>
    <property type="match status" value="2"/>
</dbReference>
<feature type="domain" description="RING-type" evidence="15">
    <location>
        <begin position="671"/>
        <end position="711"/>
    </location>
</feature>
<keyword evidence="5" id="KW-0963">Cytoplasm</keyword>
<dbReference type="FunFam" id="3.30.40.10:FF:000056">
    <property type="entry name" value="Putative E3 ubiquitin-protein ligase NEURL1B"/>
    <property type="match status" value="1"/>
</dbReference>
<dbReference type="InterPro" id="IPR001841">
    <property type="entry name" value="Znf_RING"/>
</dbReference>
<comment type="subcellular location">
    <subcellularLocation>
        <location evidence="2">Cytoplasm</location>
    </subcellularLocation>
</comment>
<feature type="compositionally biased region" description="Polar residues" evidence="14">
    <location>
        <begin position="538"/>
        <end position="548"/>
    </location>
</feature>
<dbReference type="InterPro" id="IPR013083">
    <property type="entry name" value="Znf_RING/FYVE/PHD"/>
</dbReference>
<gene>
    <name evidence="18" type="primary">LOC115218760</name>
</gene>
<keyword evidence="7" id="KW-0479">Metal-binding</keyword>
<feature type="compositionally biased region" description="Low complexity" evidence="14">
    <location>
        <begin position="590"/>
        <end position="604"/>
    </location>
</feature>
<evidence type="ECO:0000256" key="1">
    <source>
        <dbReference type="ARBA" id="ARBA00000900"/>
    </source>
</evidence>
<dbReference type="GO" id="GO:0005737">
    <property type="term" value="C:cytoplasm"/>
    <property type="evidence" value="ECO:0007669"/>
    <property type="project" value="UniProtKB-SubCell"/>
</dbReference>
<evidence type="ECO:0000256" key="9">
    <source>
        <dbReference type="ARBA" id="ARBA00022771"/>
    </source>
</evidence>
<sequence length="723" mass="79459">MGIFDLESNICIDYKVFKSTSMQCMKDSSSSCCSRRRQSMDYSLYHSTSVPSPSAAATSAPPLFDNPFSYSSCFAPDFFEKVNNGSYSDYPLTFHKVHGQNVVLNYDRTRASRGDSFCKGICFSNRPVAINERVYIRFVETCASWSGVLRFGFTTIDPATFSNAELPRYACPDLTSMSGNWAKALGERYAECTNLLFFYITRNGDVRYGVNGVEKGVFFSGVSTAGPLWALLDIYGNTVSVEFANPGDYHNRAVSQRRSVCQTNQSLQYSSSPTRLRRVSDASSLIPNPANISNLADLTSALQSMDLSHNNSTNNALTMASNHHNSSSNNANTTMVPIVRFHKNVDFTPVFFHDICGHNVCLDSEKTVAVRLPEEYCNGYVFTSRPISNEIIVIQILGIDRYYEGGLAFGFTTCDPAILSHEEFPDDADQFLDRREYWVVNKDVCRVSDIGDELSFYLTTEGEVRYARNTSKMTTLMHVDPTLPLWMFFDVYGNVQKIKILGSANPSQTRRLRPASACIANSSGSSGLTVALPPRVSTAPSTPTQYHANNTISNSNPNNNNNNNILSPSSPTAAMSTLVLRSLSMPPPSTSSSSSTSFHTSQTTANTSPVEGQSLMSTFSALPVSASSIQNRGGQANPYLSFPSTFDSGLASINSSASDDSPIVDNESNECNVCYERPINSVLYTCGHMCMCFECALAVKQERGALCPICRQEIKDVIKTFRS</sequence>
<dbReference type="Gene3D" id="3.30.40.10">
    <property type="entry name" value="Zinc/RING finger domain, C3HC4 (zinc finger)"/>
    <property type="match status" value="1"/>
</dbReference>
<dbReference type="AlphaFoldDB" id="A0A6P7T1D4"/>
<keyword evidence="8" id="KW-0677">Repeat</keyword>
<feature type="domain" description="NHR" evidence="16">
    <location>
        <begin position="91"/>
        <end position="246"/>
    </location>
</feature>
<evidence type="ECO:0000256" key="13">
    <source>
        <dbReference type="PROSITE-ProRule" id="PRU00175"/>
    </source>
</evidence>
<dbReference type="GO" id="GO:0008270">
    <property type="term" value="F:zinc ion binding"/>
    <property type="evidence" value="ECO:0007669"/>
    <property type="project" value="UniProtKB-KW"/>
</dbReference>
<dbReference type="Gene3D" id="2.60.120.920">
    <property type="match status" value="2"/>
</dbReference>
<evidence type="ECO:0000256" key="8">
    <source>
        <dbReference type="ARBA" id="ARBA00022737"/>
    </source>
</evidence>
<dbReference type="SMART" id="SM00588">
    <property type="entry name" value="NEUZ"/>
    <property type="match status" value="2"/>
</dbReference>
<dbReference type="GO" id="GO:0061630">
    <property type="term" value="F:ubiquitin protein ligase activity"/>
    <property type="evidence" value="ECO:0007669"/>
    <property type="project" value="UniProtKB-EC"/>
</dbReference>
<dbReference type="SMART" id="SM00184">
    <property type="entry name" value="RING"/>
    <property type="match status" value="1"/>
</dbReference>
<dbReference type="SUPFAM" id="SSF57850">
    <property type="entry name" value="RING/U-box"/>
    <property type="match status" value="1"/>
</dbReference>
<keyword evidence="12" id="KW-0914">Notch signaling pathway</keyword>
<evidence type="ECO:0000256" key="14">
    <source>
        <dbReference type="SAM" id="MobiDB-lite"/>
    </source>
</evidence>
<dbReference type="Pfam" id="PF07177">
    <property type="entry name" value="Neuralized"/>
    <property type="match status" value="2"/>
</dbReference>
<comment type="catalytic activity">
    <reaction evidence="1">
        <text>S-ubiquitinyl-[E2 ubiquitin-conjugating enzyme]-L-cysteine + [acceptor protein]-L-lysine = [E2 ubiquitin-conjugating enzyme]-L-cysteine + N(6)-ubiquitinyl-[acceptor protein]-L-lysine.</text>
        <dbReference type="EC" id="2.3.2.27"/>
    </reaction>
</comment>
<dbReference type="RefSeq" id="XP_029644538.1">
    <property type="nucleotide sequence ID" value="XM_029788678.2"/>
</dbReference>
<dbReference type="Proteomes" id="UP000515154">
    <property type="component" value="Linkage group LG14"/>
</dbReference>
<reference evidence="18" key="1">
    <citation type="submission" date="2025-08" db="UniProtKB">
        <authorList>
            <consortium name="RefSeq"/>
        </authorList>
    </citation>
    <scope>IDENTIFICATION</scope>
</reference>
<dbReference type="InterPro" id="IPR006573">
    <property type="entry name" value="NHR_dom"/>
</dbReference>
<protein>
    <recommendedName>
        <fullName evidence="4">RING-type E3 ubiquitin transferase</fullName>
        <ecNumber evidence="4">2.3.2.27</ecNumber>
    </recommendedName>
</protein>
<evidence type="ECO:0000256" key="12">
    <source>
        <dbReference type="ARBA" id="ARBA00022976"/>
    </source>
</evidence>
<keyword evidence="17" id="KW-1185">Reference proteome</keyword>
<evidence type="ECO:0000256" key="5">
    <source>
        <dbReference type="ARBA" id="ARBA00022490"/>
    </source>
</evidence>
<evidence type="ECO:0000259" key="16">
    <source>
        <dbReference type="PROSITE" id="PS51065"/>
    </source>
</evidence>
<evidence type="ECO:0000256" key="6">
    <source>
        <dbReference type="ARBA" id="ARBA00022679"/>
    </source>
</evidence>
<name>A0A6P7T1D4_9MOLL</name>
<evidence type="ECO:0000313" key="18">
    <source>
        <dbReference type="RefSeq" id="XP_029644538.1"/>
    </source>
</evidence>
<dbReference type="FunFam" id="2.60.120.920:FF:000005">
    <property type="entry name" value="Putative E3 ubiquitin-protein ligase NEURL1B"/>
    <property type="match status" value="2"/>
</dbReference>
<dbReference type="InterPro" id="IPR037962">
    <property type="entry name" value="Neuralized"/>
</dbReference>
<keyword evidence="11" id="KW-0862">Zinc</keyword>
<dbReference type="PROSITE" id="PS50089">
    <property type="entry name" value="ZF_RING_2"/>
    <property type="match status" value="1"/>
</dbReference>
<dbReference type="KEGG" id="osn:115218760"/>
<evidence type="ECO:0000256" key="10">
    <source>
        <dbReference type="ARBA" id="ARBA00022786"/>
    </source>
</evidence>
<keyword evidence="10" id="KW-0833">Ubl conjugation pathway</keyword>
<evidence type="ECO:0000256" key="4">
    <source>
        <dbReference type="ARBA" id="ARBA00012483"/>
    </source>
</evidence>